<name>A0A370TYE9_9HELO</name>
<evidence type="ECO:0000256" key="3">
    <source>
        <dbReference type="ARBA" id="ARBA00022989"/>
    </source>
</evidence>
<gene>
    <name evidence="9" type="ORF">BP5553_00530</name>
</gene>
<reference evidence="9 10" key="1">
    <citation type="journal article" date="2018" name="IMA Fungus">
        <title>IMA Genome-F 9: Draft genome sequence of Annulohypoxylon stygium, Aspergillus mulundensis, Berkeleyomyces basicola (syn. Thielaviopsis basicola), Ceratocystis smalleyi, two Cercospora beticola strains, Coleophoma cylindrospora, Fusarium fracticaudum, Phialophora cf. hyalina, and Morchella septimelata.</title>
        <authorList>
            <person name="Wingfield B.D."/>
            <person name="Bills G.F."/>
            <person name="Dong Y."/>
            <person name="Huang W."/>
            <person name="Nel W.J."/>
            <person name="Swalarsk-Parry B.S."/>
            <person name="Vaghefi N."/>
            <person name="Wilken P.M."/>
            <person name="An Z."/>
            <person name="de Beer Z.W."/>
            <person name="De Vos L."/>
            <person name="Chen L."/>
            <person name="Duong T.A."/>
            <person name="Gao Y."/>
            <person name="Hammerbacher A."/>
            <person name="Kikkert J.R."/>
            <person name="Li Y."/>
            <person name="Li H."/>
            <person name="Li K."/>
            <person name="Li Q."/>
            <person name="Liu X."/>
            <person name="Ma X."/>
            <person name="Naidoo K."/>
            <person name="Pethybridge S.J."/>
            <person name="Sun J."/>
            <person name="Steenkamp E.T."/>
            <person name="van der Nest M.A."/>
            <person name="van Wyk S."/>
            <person name="Wingfield M.J."/>
            <person name="Xiong C."/>
            <person name="Yue Q."/>
            <person name="Zhang X."/>
        </authorList>
    </citation>
    <scope>NUCLEOTIDE SEQUENCE [LARGE SCALE GENOMIC DNA]</scope>
    <source>
        <strain evidence="9 10">BP 5553</strain>
    </source>
</reference>
<proteinExistence type="inferred from homology"/>
<dbReference type="Proteomes" id="UP000254866">
    <property type="component" value="Unassembled WGS sequence"/>
</dbReference>
<evidence type="ECO:0000313" key="9">
    <source>
        <dbReference type="EMBL" id="RDL40551.1"/>
    </source>
</evidence>
<feature type="transmembrane region" description="Helical" evidence="7">
    <location>
        <begin position="100"/>
        <end position="122"/>
    </location>
</feature>
<feature type="domain" description="Rhodopsin" evidence="8">
    <location>
        <begin position="39"/>
        <end position="280"/>
    </location>
</feature>
<evidence type="ECO:0000259" key="8">
    <source>
        <dbReference type="Pfam" id="PF20684"/>
    </source>
</evidence>
<dbReference type="InterPro" id="IPR052337">
    <property type="entry name" value="SAT4-like"/>
</dbReference>
<feature type="compositionally biased region" description="Basic and acidic residues" evidence="6">
    <location>
        <begin position="362"/>
        <end position="384"/>
    </location>
</feature>
<evidence type="ECO:0000256" key="2">
    <source>
        <dbReference type="ARBA" id="ARBA00022692"/>
    </source>
</evidence>
<accession>A0A370TYE9</accession>
<feature type="transmembrane region" description="Helical" evidence="7">
    <location>
        <begin position="134"/>
        <end position="153"/>
    </location>
</feature>
<dbReference type="GO" id="GO:0016020">
    <property type="term" value="C:membrane"/>
    <property type="evidence" value="ECO:0007669"/>
    <property type="project" value="UniProtKB-SubCell"/>
</dbReference>
<comment type="caution">
    <text evidence="9">The sequence shown here is derived from an EMBL/GenBank/DDBJ whole genome shotgun (WGS) entry which is preliminary data.</text>
</comment>
<evidence type="ECO:0000256" key="5">
    <source>
        <dbReference type="ARBA" id="ARBA00038359"/>
    </source>
</evidence>
<dbReference type="GeneID" id="43593379"/>
<feature type="compositionally biased region" description="Polar residues" evidence="6">
    <location>
        <begin position="329"/>
        <end position="345"/>
    </location>
</feature>
<feature type="region of interest" description="Disordered" evidence="6">
    <location>
        <begin position="326"/>
        <end position="384"/>
    </location>
</feature>
<evidence type="ECO:0000313" key="10">
    <source>
        <dbReference type="Proteomes" id="UP000254866"/>
    </source>
</evidence>
<sequence length="384" mass="41518">MADGPPPLGPPPGPDVSIAGRLLAASIPLYILSISLYGMRIYTRIRTTARLGWDDAFVTGAMIAAISQWGILLACIPLGLGRHNYYVSFEDGKAAGRLLLMSQIPWGWAIALAKISIACMLLRIKQDRKWQIALYTMIAIQLSTAILANVVQLSQCSPLSATWDPTTPGAKCWPITTAQTTVYVIAGIGIVTDITFALLPISFLWKIQRPLREKLMLGFLMGIGLFTTVAVIVKIPLIATFGKTGDVLWDNVNVATWSLVEGQLGIIAACIPCLKSPFERLLRRVGLLSTTTGGISGRVSRRRTGYISYGDNQSYPLSSVNARAIGDGNKSSRNNDTQSEASILRQTDDASSGGKGNITKTIDIHVSDEPAQDRDSLKKEWGSV</sequence>
<comment type="subcellular location">
    <subcellularLocation>
        <location evidence="1">Membrane</location>
        <topology evidence="1">Multi-pass membrane protein</topology>
    </subcellularLocation>
</comment>
<dbReference type="AlphaFoldDB" id="A0A370TYE9"/>
<feature type="transmembrane region" description="Helical" evidence="7">
    <location>
        <begin position="183"/>
        <end position="205"/>
    </location>
</feature>
<feature type="transmembrane region" description="Helical" evidence="7">
    <location>
        <begin position="18"/>
        <end position="37"/>
    </location>
</feature>
<evidence type="ECO:0000256" key="7">
    <source>
        <dbReference type="SAM" id="Phobius"/>
    </source>
</evidence>
<keyword evidence="3 7" id="KW-1133">Transmembrane helix</keyword>
<dbReference type="EMBL" id="NPIC01000001">
    <property type="protein sequence ID" value="RDL40551.1"/>
    <property type="molecule type" value="Genomic_DNA"/>
</dbReference>
<keyword evidence="2 7" id="KW-0812">Transmembrane</keyword>
<dbReference type="InterPro" id="IPR049326">
    <property type="entry name" value="Rhodopsin_dom_fungi"/>
</dbReference>
<comment type="similarity">
    <text evidence="5">Belongs to the SAT4 family.</text>
</comment>
<dbReference type="RefSeq" id="XP_031873207.1">
    <property type="nucleotide sequence ID" value="XM_032009153.1"/>
</dbReference>
<feature type="transmembrane region" description="Helical" evidence="7">
    <location>
        <begin position="57"/>
        <end position="80"/>
    </location>
</feature>
<keyword evidence="4 7" id="KW-0472">Membrane</keyword>
<evidence type="ECO:0000256" key="4">
    <source>
        <dbReference type="ARBA" id="ARBA00023136"/>
    </source>
</evidence>
<evidence type="ECO:0000256" key="6">
    <source>
        <dbReference type="SAM" id="MobiDB-lite"/>
    </source>
</evidence>
<feature type="transmembrane region" description="Helical" evidence="7">
    <location>
        <begin position="217"/>
        <end position="242"/>
    </location>
</feature>
<protein>
    <recommendedName>
        <fullName evidence="8">Rhodopsin domain-containing protein</fullName>
    </recommendedName>
</protein>
<evidence type="ECO:0000256" key="1">
    <source>
        <dbReference type="ARBA" id="ARBA00004141"/>
    </source>
</evidence>
<organism evidence="9 10">
    <name type="scientific">Venustampulla echinocandica</name>
    <dbReference type="NCBI Taxonomy" id="2656787"/>
    <lineage>
        <taxon>Eukaryota</taxon>
        <taxon>Fungi</taxon>
        <taxon>Dikarya</taxon>
        <taxon>Ascomycota</taxon>
        <taxon>Pezizomycotina</taxon>
        <taxon>Leotiomycetes</taxon>
        <taxon>Helotiales</taxon>
        <taxon>Pleuroascaceae</taxon>
        <taxon>Venustampulla</taxon>
    </lineage>
</organism>
<dbReference type="PANTHER" id="PTHR33048">
    <property type="entry name" value="PTH11-LIKE INTEGRAL MEMBRANE PROTEIN (AFU_ORTHOLOGUE AFUA_5G11245)"/>
    <property type="match status" value="1"/>
</dbReference>
<dbReference type="OrthoDB" id="5022096at2759"/>
<dbReference type="PANTHER" id="PTHR33048:SF129">
    <property type="entry name" value="INTEGRAL MEMBRANE PROTEIN-RELATED"/>
    <property type="match status" value="1"/>
</dbReference>
<dbReference type="Pfam" id="PF20684">
    <property type="entry name" value="Fung_rhodopsin"/>
    <property type="match status" value="1"/>
</dbReference>
<keyword evidence="10" id="KW-1185">Reference proteome</keyword>